<evidence type="ECO:0000256" key="2">
    <source>
        <dbReference type="ARBA" id="ARBA00004531"/>
    </source>
</evidence>
<evidence type="ECO:0000256" key="5">
    <source>
        <dbReference type="ARBA" id="ARBA00022581"/>
    </source>
</evidence>
<keyword evidence="12" id="KW-0325">Glycoprotein</keyword>
<keyword evidence="7" id="KW-1043">Host membrane</keyword>
<evidence type="ECO:0000256" key="9">
    <source>
        <dbReference type="ARBA" id="ARBA00023136"/>
    </source>
</evidence>
<evidence type="ECO:0000256" key="11">
    <source>
        <dbReference type="ARBA" id="ARBA00023157"/>
    </source>
</evidence>
<evidence type="ECO:0000256" key="3">
    <source>
        <dbReference type="ARBA" id="ARBA00004563"/>
    </source>
</evidence>
<evidence type="ECO:0000256" key="6">
    <source>
        <dbReference type="ARBA" id="ARBA00022692"/>
    </source>
</evidence>
<keyword evidence="13" id="KW-0449">Lipoprotein</keyword>
<dbReference type="Proteomes" id="UP000265180">
    <property type="component" value="Chromosome 13"/>
</dbReference>
<dbReference type="AlphaFoldDB" id="A0A3P9KF76"/>
<proteinExistence type="predicted"/>
<organism evidence="15 16">
    <name type="scientific">Oryzias latipes</name>
    <name type="common">Japanese rice fish</name>
    <name type="synonym">Japanese killifish</name>
    <dbReference type="NCBI Taxonomy" id="8090"/>
    <lineage>
        <taxon>Eukaryota</taxon>
        <taxon>Metazoa</taxon>
        <taxon>Chordata</taxon>
        <taxon>Craniata</taxon>
        <taxon>Vertebrata</taxon>
        <taxon>Euteleostomi</taxon>
        <taxon>Actinopterygii</taxon>
        <taxon>Neopterygii</taxon>
        <taxon>Teleostei</taxon>
        <taxon>Neoteleostei</taxon>
        <taxon>Acanthomorphata</taxon>
        <taxon>Ovalentaria</taxon>
        <taxon>Atherinomorphae</taxon>
        <taxon>Beloniformes</taxon>
        <taxon>Adrianichthyidae</taxon>
        <taxon>Oryziinae</taxon>
        <taxon>Oryzias</taxon>
    </lineage>
</organism>
<keyword evidence="5" id="KW-0945">Host-virus interaction</keyword>
<comment type="subcellular location">
    <subcellularLocation>
        <location evidence="1">Host cell membrane</location>
        <topology evidence="1">Single-pass type I membrane protein</topology>
    </subcellularLocation>
    <subcellularLocation>
        <location evidence="2">Host endomembrane system</location>
        <topology evidence="2">Peripheral membrane protein</topology>
    </subcellularLocation>
    <subcellularLocation>
        <location evidence="3">Virion membrane</location>
        <topology evidence="3">Single-pass type I membrane protein</topology>
    </subcellularLocation>
</comment>
<evidence type="ECO:0000256" key="12">
    <source>
        <dbReference type="ARBA" id="ARBA00023180"/>
    </source>
</evidence>
<dbReference type="Gene3D" id="1.10.287.210">
    <property type="match status" value="1"/>
</dbReference>
<keyword evidence="11" id="KW-1015">Disulfide bond</keyword>
<keyword evidence="10" id="KW-0564">Palmitate</keyword>
<reference evidence="15" key="4">
    <citation type="submission" date="2025-09" db="UniProtKB">
        <authorList>
            <consortium name="Ensembl"/>
        </authorList>
    </citation>
    <scope>IDENTIFICATION</scope>
    <source>
        <strain evidence="15">HNI</strain>
    </source>
</reference>
<keyword evidence="9" id="KW-0472">Membrane</keyword>
<dbReference type="Pfam" id="PF00429">
    <property type="entry name" value="TLV_coat"/>
    <property type="match status" value="1"/>
</dbReference>
<reference key="1">
    <citation type="journal article" date="2007" name="Nature">
        <title>The medaka draft genome and insights into vertebrate genome evolution.</title>
        <authorList>
            <person name="Kasahara M."/>
            <person name="Naruse K."/>
            <person name="Sasaki S."/>
            <person name="Nakatani Y."/>
            <person name="Qu W."/>
            <person name="Ahsan B."/>
            <person name="Yamada T."/>
            <person name="Nagayasu Y."/>
            <person name="Doi K."/>
            <person name="Kasai Y."/>
            <person name="Jindo T."/>
            <person name="Kobayashi D."/>
            <person name="Shimada A."/>
            <person name="Toyoda A."/>
            <person name="Kuroki Y."/>
            <person name="Fujiyama A."/>
            <person name="Sasaki T."/>
            <person name="Shimizu A."/>
            <person name="Asakawa S."/>
            <person name="Shimizu N."/>
            <person name="Hashimoto S."/>
            <person name="Yang J."/>
            <person name="Lee Y."/>
            <person name="Matsushima K."/>
            <person name="Sugano S."/>
            <person name="Sakaizumi M."/>
            <person name="Narita T."/>
            <person name="Ohishi K."/>
            <person name="Haga S."/>
            <person name="Ohta F."/>
            <person name="Nomoto H."/>
            <person name="Nogata K."/>
            <person name="Morishita T."/>
            <person name="Endo T."/>
            <person name="Shin-I T."/>
            <person name="Takeda H."/>
            <person name="Morishita S."/>
            <person name="Kohara Y."/>
        </authorList>
    </citation>
    <scope>NUCLEOTIDE SEQUENCE [LARGE SCALE GENOMIC DNA]</scope>
    <source>
        <strain>Hd-rR</strain>
    </source>
</reference>
<evidence type="ECO:0000256" key="4">
    <source>
        <dbReference type="ARBA" id="ARBA00022511"/>
    </source>
</evidence>
<evidence type="ECO:0000256" key="13">
    <source>
        <dbReference type="ARBA" id="ARBA00023288"/>
    </source>
</evidence>
<dbReference type="PANTHER" id="PTHR10424:SF81">
    <property type="entry name" value="ERVV2 PROTEIN"/>
    <property type="match status" value="1"/>
</dbReference>
<evidence type="ECO:0000313" key="16">
    <source>
        <dbReference type="Proteomes" id="UP000265180"/>
    </source>
</evidence>
<dbReference type="InterPro" id="IPR018154">
    <property type="entry name" value="TLV/ENV_coat_polyprotein"/>
</dbReference>
<name>A0A3P9KF76_ORYLA</name>
<dbReference type="SUPFAM" id="SSF58069">
    <property type="entry name" value="Virus ectodomain"/>
    <property type="match status" value="1"/>
</dbReference>
<reference evidence="15 16" key="2">
    <citation type="submission" date="2017-04" db="EMBL/GenBank/DDBJ databases">
        <title>CpG methylation of centromeres and impact of large insertions on vertebrate speciation.</title>
        <authorList>
            <person name="Ichikawa K."/>
            <person name="Yoshimura J."/>
            <person name="Morishita S."/>
        </authorList>
    </citation>
    <scope>NUCLEOTIDE SEQUENCE</scope>
    <source>
        <strain evidence="15 16">HNI</strain>
    </source>
</reference>
<accession>A0A3P9KF76</accession>
<keyword evidence="4" id="KW-1032">Host cell membrane</keyword>
<dbReference type="PANTHER" id="PTHR10424">
    <property type="entry name" value="VIRAL ENVELOPE PROTEIN"/>
    <property type="match status" value="1"/>
</dbReference>
<evidence type="ECO:0000256" key="10">
    <source>
        <dbReference type="ARBA" id="ARBA00023139"/>
    </source>
</evidence>
<evidence type="ECO:0000256" key="7">
    <source>
        <dbReference type="ARBA" id="ARBA00022870"/>
    </source>
</evidence>
<feature type="compositionally biased region" description="Basic and acidic residues" evidence="14">
    <location>
        <begin position="100"/>
        <end position="110"/>
    </location>
</feature>
<protein>
    <submittedName>
        <fullName evidence="15">Uncharacterized protein</fullName>
    </submittedName>
</protein>
<feature type="region of interest" description="Disordered" evidence="14">
    <location>
        <begin position="86"/>
        <end position="110"/>
    </location>
</feature>
<sequence length="110" mass="12352">MGVLQFGQPLFPWIRVAEVRDHIEINRYTLLRLLNTTSKFSNASAAEMTAIRTMVLQNRLVLHLLTASSGGVCKMIGDTCCTSIPDTGRSLQPVPSWRGWDPDRNHSKKQ</sequence>
<reference evidence="15" key="3">
    <citation type="submission" date="2025-08" db="UniProtKB">
        <authorList>
            <consortium name="Ensembl"/>
        </authorList>
    </citation>
    <scope>IDENTIFICATION</scope>
    <source>
        <strain evidence="15">HNI</strain>
    </source>
</reference>
<keyword evidence="8" id="KW-1133">Transmembrane helix</keyword>
<evidence type="ECO:0000313" key="15">
    <source>
        <dbReference type="Ensembl" id="ENSORLP00020006979.1"/>
    </source>
</evidence>
<evidence type="ECO:0000256" key="1">
    <source>
        <dbReference type="ARBA" id="ARBA00004402"/>
    </source>
</evidence>
<dbReference type="Ensembl" id="ENSORLT00020003673.1">
    <property type="protein sequence ID" value="ENSORLP00020006979.1"/>
    <property type="gene ID" value="ENSORLG00020007865.1"/>
</dbReference>
<keyword evidence="6" id="KW-0812">Transmembrane</keyword>
<evidence type="ECO:0000256" key="8">
    <source>
        <dbReference type="ARBA" id="ARBA00022989"/>
    </source>
</evidence>
<evidence type="ECO:0000256" key="14">
    <source>
        <dbReference type="SAM" id="MobiDB-lite"/>
    </source>
</evidence>